<accession>A0ABU2RZT4</accession>
<dbReference type="Proteomes" id="UP001183615">
    <property type="component" value="Unassembled WGS sequence"/>
</dbReference>
<name>A0ABU2RZT4_9ACTN</name>
<keyword evidence="2" id="KW-1185">Reference proteome</keyword>
<sequence>MGADELLRTGFDGDRLSSPYDLIEAGIEDRRHRERVPGLTALLADGTAPATDRFLACYALTAWAEAGGYSEVIDAAAAGKQTSWYDTLIDRTYSVDSTFAHLAMAISDGEHLARGKETESKRTEAVRALVGIADTEYFDGKLEYVLDETTAESVIEDIKSVVERGIQSSAEGERPGFDLPTQLVDLAAAVATVDGPTAVDLATRVIAEETHSHYRTLNHAVSIVYRAKGLQGQVFGEYLKSIGNEKIRSQVDEVLASRHQLSQQENGPRA</sequence>
<comment type="caution">
    <text evidence="1">The sequence shown here is derived from an EMBL/GenBank/DDBJ whole genome shotgun (WGS) entry which is preliminary data.</text>
</comment>
<proteinExistence type="predicted"/>
<protein>
    <submittedName>
        <fullName evidence="1">Uncharacterized protein</fullName>
    </submittedName>
</protein>
<evidence type="ECO:0000313" key="1">
    <source>
        <dbReference type="EMBL" id="MDT0441709.1"/>
    </source>
</evidence>
<dbReference type="EMBL" id="JAVREV010000002">
    <property type="protein sequence ID" value="MDT0441709.1"/>
    <property type="molecule type" value="Genomic_DNA"/>
</dbReference>
<organism evidence="1 2">
    <name type="scientific">Streptomyces johnsoniae</name>
    <dbReference type="NCBI Taxonomy" id="3075532"/>
    <lineage>
        <taxon>Bacteria</taxon>
        <taxon>Bacillati</taxon>
        <taxon>Actinomycetota</taxon>
        <taxon>Actinomycetes</taxon>
        <taxon>Kitasatosporales</taxon>
        <taxon>Streptomycetaceae</taxon>
        <taxon>Streptomyces</taxon>
    </lineage>
</organism>
<gene>
    <name evidence="1" type="ORF">RM779_03720</name>
</gene>
<reference evidence="2" key="1">
    <citation type="submission" date="2023-07" db="EMBL/GenBank/DDBJ databases">
        <title>30 novel species of actinomycetes from the DSMZ collection.</title>
        <authorList>
            <person name="Nouioui I."/>
        </authorList>
    </citation>
    <scope>NUCLEOTIDE SEQUENCE [LARGE SCALE GENOMIC DNA]</scope>
    <source>
        <strain evidence="2">DSM 41886</strain>
    </source>
</reference>
<dbReference type="RefSeq" id="WP_311615738.1">
    <property type="nucleotide sequence ID" value="NZ_JAVREV010000002.1"/>
</dbReference>
<evidence type="ECO:0000313" key="2">
    <source>
        <dbReference type="Proteomes" id="UP001183615"/>
    </source>
</evidence>